<dbReference type="Gene3D" id="1.10.150.130">
    <property type="match status" value="1"/>
</dbReference>
<dbReference type="RefSeq" id="WP_197163393.1">
    <property type="nucleotide sequence ID" value="NZ_JADZGI010000001.1"/>
</dbReference>
<protein>
    <submittedName>
        <fullName evidence="6">Tyrosine-type recombinase/integrase</fullName>
    </submittedName>
</protein>
<evidence type="ECO:0000256" key="1">
    <source>
        <dbReference type="ARBA" id="ARBA00008857"/>
    </source>
</evidence>
<dbReference type="Pfam" id="PF00589">
    <property type="entry name" value="Phage_integrase"/>
    <property type="match status" value="1"/>
</dbReference>
<dbReference type="Gene3D" id="3.30.160.390">
    <property type="entry name" value="Integrase, DNA-binding domain"/>
    <property type="match status" value="1"/>
</dbReference>
<dbReference type="InterPro" id="IPR038488">
    <property type="entry name" value="Integrase_DNA-bd_sf"/>
</dbReference>
<dbReference type="InterPro" id="IPR053876">
    <property type="entry name" value="Phage_int_M"/>
</dbReference>
<evidence type="ECO:0000256" key="2">
    <source>
        <dbReference type="ARBA" id="ARBA00022908"/>
    </source>
</evidence>
<evidence type="ECO:0000313" key="7">
    <source>
        <dbReference type="Proteomes" id="UP000617634"/>
    </source>
</evidence>
<keyword evidence="3" id="KW-0238">DNA-binding</keyword>
<dbReference type="PANTHER" id="PTHR30629">
    <property type="entry name" value="PROPHAGE INTEGRASE"/>
    <property type="match status" value="1"/>
</dbReference>
<keyword evidence="4" id="KW-0233">DNA recombination</keyword>
<proteinExistence type="inferred from homology"/>
<evidence type="ECO:0000256" key="3">
    <source>
        <dbReference type="ARBA" id="ARBA00023125"/>
    </source>
</evidence>
<dbReference type="PANTHER" id="PTHR30629:SF2">
    <property type="entry name" value="PROPHAGE INTEGRASE INTS-RELATED"/>
    <property type="match status" value="1"/>
</dbReference>
<gene>
    <name evidence="6" type="ORF">I5E68_10005</name>
</gene>
<dbReference type="InterPro" id="IPR002104">
    <property type="entry name" value="Integrase_catalytic"/>
</dbReference>
<dbReference type="Gene3D" id="1.10.443.10">
    <property type="entry name" value="Intergrase catalytic core"/>
    <property type="match status" value="1"/>
</dbReference>
<dbReference type="EMBL" id="JADZGI010000001">
    <property type="protein sequence ID" value="MBH0113279.1"/>
    <property type="molecule type" value="Genomic_DNA"/>
</dbReference>
<evidence type="ECO:0000313" key="6">
    <source>
        <dbReference type="EMBL" id="MBH0113279.1"/>
    </source>
</evidence>
<evidence type="ECO:0000259" key="5">
    <source>
        <dbReference type="PROSITE" id="PS51898"/>
    </source>
</evidence>
<comment type="similarity">
    <text evidence="1">Belongs to the 'phage' integrase family.</text>
</comment>
<dbReference type="InterPro" id="IPR010998">
    <property type="entry name" value="Integrase_recombinase_N"/>
</dbReference>
<name>A0A931HD84_9SPHN</name>
<dbReference type="InterPro" id="IPR013762">
    <property type="entry name" value="Integrase-like_cat_sf"/>
</dbReference>
<organism evidence="6 7">
    <name type="scientific">Novosphingobium aureum</name>
    <dbReference type="NCBI Taxonomy" id="2792964"/>
    <lineage>
        <taxon>Bacteria</taxon>
        <taxon>Pseudomonadati</taxon>
        <taxon>Pseudomonadota</taxon>
        <taxon>Alphaproteobacteria</taxon>
        <taxon>Sphingomonadales</taxon>
        <taxon>Sphingomonadaceae</taxon>
        <taxon>Novosphingobium</taxon>
    </lineage>
</organism>
<dbReference type="Proteomes" id="UP000617634">
    <property type="component" value="Unassembled WGS sequence"/>
</dbReference>
<dbReference type="Pfam" id="PF22022">
    <property type="entry name" value="Phage_int_M"/>
    <property type="match status" value="1"/>
</dbReference>
<feature type="domain" description="Tyr recombinase" evidence="5">
    <location>
        <begin position="210"/>
        <end position="389"/>
    </location>
</feature>
<keyword evidence="7" id="KW-1185">Reference proteome</keyword>
<dbReference type="GO" id="GO:0015074">
    <property type="term" value="P:DNA integration"/>
    <property type="evidence" value="ECO:0007669"/>
    <property type="project" value="UniProtKB-KW"/>
</dbReference>
<sequence>MKADLVYRNAKPREKAYNISDGGGLHLLILPSGRKTWRIAYRYAGQQRTQSIGDYPEVGPREARSHLLGIKVLLDKGADPKLVERSRGAGADLARAAVEASSAPTFRAVAEEWYANWKLGRTKPYAALVKNRLETHVYPTIGDKPIDTIRAPEILALLRTVEGTGALEMSRRLRQTCDQVFRYGFALGLVETNPASNALVQAMKPRPKVRHHPSIPAAELPNFLEQCRTKSGAGELTYLAILFTTLTWARTTETREATWAEFEGDLWRVPPERMKMKREHLVPLSRQAQQVVARLREISESDRWVFPSDRNPLRPASQNMMLYVCYRLGYRGRLTIHGLRGSASTWANETGLYNSDWIEMALAHSENDSVRAAYNSAVYLPQRQKMLQDWADFLDGDEFDELLA</sequence>
<dbReference type="InterPro" id="IPR025166">
    <property type="entry name" value="Integrase_DNA_bind_dom"/>
</dbReference>
<dbReference type="SUPFAM" id="SSF56349">
    <property type="entry name" value="DNA breaking-rejoining enzymes"/>
    <property type="match status" value="1"/>
</dbReference>
<dbReference type="GO" id="GO:0003677">
    <property type="term" value="F:DNA binding"/>
    <property type="evidence" value="ECO:0007669"/>
    <property type="project" value="UniProtKB-KW"/>
</dbReference>
<accession>A0A931HD84</accession>
<reference evidence="6" key="1">
    <citation type="submission" date="2020-11" db="EMBL/GenBank/DDBJ databases">
        <title>Novosphingobium aureum sp. nov., a marine bacterium isolated from sediment of a salt flat.</title>
        <authorList>
            <person name="Yoo Y."/>
            <person name="Kim J.-J."/>
        </authorList>
    </citation>
    <scope>NUCLEOTIDE SEQUENCE</scope>
    <source>
        <strain evidence="6">YJ-S2-02</strain>
    </source>
</reference>
<dbReference type="CDD" id="cd00801">
    <property type="entry name" value="INT_P4_C"/>
    <property type="match status" value="1"/>
</dbReference>
<keyword evidence="2" id="KW-0229">DNA integration</keyword>
<comment type="caution">
    <text evidence="6">The sequence shown here is derived from an EMBL/GenBank/DDBJ whole genome shotgun (WGS) entry which is preliminary data.</text>
</comment>
<dbReference type="InterPro" id="IPR050808">
    <property type="entry name" value="Phage_Integrase"/>
</dbReference>
<dbReference type="InterPro" id="IPR011010">
    <property type="entry name" value="DNA_brk_join_enz"/>
</dbReference>
<evidence type="ECO:0000256" key="4">
    <source>
        <dbReference type="ARBA" id="ARBA00023172"/>
    </source>
</evidence>
<dbReference type="AlphaFoldDB" id="A0A931HD84"/>
<dbReference type="PROSITE" id="PS51898">
    <property type="entry name" value="TYR_RECOMBINASE"/>
    <property type="match status" value="1"/>
</dbReference>
<dbReference type="GO" id="GO:0006310">
    <property type="term" value="P:DNA recombination"/>
    <property type="evidence" value="ECO:0007669"/>
    <property type="project" value="UniProtKB-KW"/>
</dbReference>
<dbReference type="Pfam" id="PF13356">
    <property type="entry name" value="Arm-DNA-bind_3"/>
    <property type="match status" value="1"/>
</dbReference>